<organism evidence="2 3">
    <name type="scientific">Puccinia coronata f. sp. avenae</name>
    <dbReference type="NCBI Taxonomy" id="200324"/>
    <lineage>
        <taxon>Eukaryota</taxon>
        <taxon>Fungi</taxon>
        <taxon>Dikarya</taxon>
        <taxon>Basidiomycota</taxon>
        <taxon>Pucciniomycotina</taxon>
        <taxon>Pucciniomycetes</taxon>
        <taxon>Pucciniales</taxon>
        <taxon>Pucciniaceae</taxon>
        <taxon>Puccinia</taxon>
    </lineage>
</organism>
<accession>A0A2N5U7U7</accession>
<name>A0A2N5U7U7_9BASI</name>
<feature type="compositionally biased region" description="Polar residues" evidence="1">
    <location>
        <begin position="23"/>
        <end position="32"/>
    </location>
</feature>
<feature type="region of interest" description="Disordered" evidence="1">
    <location>
        <begin position="1"/>
        <end position="96"/>
    </location>
</feature>
<evidence type="ECO:0000313" key="3">
    <source>
        <dbReference type="Proteomes" id="UP000235392"/>
    </source>
</evidence>
<evidence type="ECO:0000256" key="1">
    <source>
        <dbReference type="SAM" id="MobiDB-lite"/>
    </source>
</evidence>
<dbReference type="EMBL" id="PGCI01000212">
    <property type="protein sequence ID" value="PLW33796.1"/>
    <property type="molecule type" value="Genomic_DNA"/>
</dbReference>
<dbReference type="Proteomes" id="UP000235392">
    <property type="component" value="Unassembled WGS sequence"/>
</dbReference>
<protein>
    <submittedName>
        <fullName evidence="2">Uncharacterized protein</fullName>
    </submittedName>
</protein>
<comment type="caution">
    <text evidence="2">The sequence shown here is derived from an EMBL/GenBank/DDBJ whole genome shotgun (WGS) entry which is preliminary data.</text>
</comment>
<sequence>MADHQTAATGDQNCEPTAEPAGSTPSGTANQNKHVDRSSGYHDPYPNPESALVASLMELRHDSPGPATQPTDFKSTGPPYNENKWSDELADAVARI</sequence>
<feature type="compositionally biased region" description="Polar residues" evidence="1">
    <location>
        <begin position="1"/>
        <end position="15"/>
    </location>
</feature>
<gene>
    <name evidence="2" type="ORF">PCASD_19917</name>
</gene>
<reference evidence="2 3" key="1">
    <citation type="submission" date="2017-11" db="EMBL/GenBank/DDBJ databases">
        <title>De novo assembly and phasing of dikaryotic genomes from two isolates of Puccinia coronata f. sp. avenae, the causal agent of oat crown rust.</title>
        <authorList>
            <person name="Miller M.E."/>
            <person name="Zhang Y."/>
            <person name="Omidvar V."/>
            <person name="Sperschneider J."/>
            <person name="Schwessinger B."/>
            <person name="Raley C."/>
            <person name="Palmer J.M."/>
            <person name="Garnica D."/>
            <person name="Upadhyaya N."/>
            <person name="Rathjen J."/>
            <person name="Taylor J.M."/>
            <person name="Park R.F."/>
            <person name="Dodds P.N."/>
            <person name="Hirsch C.D."/>
            <person name="Kianian S.F."/>
            <person name="Figueroa M."/>
        </authorList>
    </citation>
    <scope>NUCLEOTIDE SEQUENCE [LARGE SCALE GENOMIC DNA]</scope>
    <source>
        <strain evidence="2">12SD80</strain>
    </source>
</reference>
<dbReference type="AlphaFoldDB" id="A0A2N5U7U7"/>
<evidence type="ECO:0000313" key="2">
    <source>
        <dbReference type="EMBL" id="PLW33796.1"/>
    </source>
</evidence>
<proteinExistence type="predicted"/>